<evidence type="ECO:0000313" key="3">
    <source>
        <dbReference type="EMBL" id="MFH5254421.1"/>
    </source>
</evidence>
<keyword evidence="3" id="KW-0966">Cell projection</keyword>
<dbReference type="EMBL" id="JBIMPM010000035">
    <property type="protein sequence ID" value="MFH5254421.1"/>
    <property type="molecule type" value="Genomic_DNA"/>
</dbReference>
<feature type="domain" description="Flagellar hook-length control protein-like C-terminal" evidence="2">
    <location>
        <begin position="220"/>
        <end position="301"/>
    </location>
</feature>
<dbReference type="RefSeq" id="WP_395130477.1">
    <property type="nucleotide sequence ID" value="NZ_JBIMPM010000035.1"/>
</dbReference>
<organism evidence="3 4">
    <name type="scientific">Burkholderia semiarida</name>
    <dbReference type="NCBI Taxonomy" id="2843303"/>
    <lineage>
        <taxon>Bacteria</taxon>
        <taxon>Pseudomonadati</taxon>
        <taxon>Pseudomonadota</taxon>
        <taxon>Betaproteobacteria</taxon>
        <taxon>Burkholderiales</taxon>
        <taxon>Burkholderiaceae</taxon>
        <taxon>Burkholderia</taxon>
        <taxon>Burkholderia cepacia complex</taxon>
    </lineage>
</organism>
<dbReference type="Proteomes" id="UP001609186">
    <property type="component" value="Unassembled WGS sequence"/>
</dbReference>
<evidence type="ECO:0000259" key="2">
    <source>
        <dbReference type="Pfam" id="PF02120"/>
    </source>
</evidence>
<reference evidence="3 4" key="1">
    <citation type="submission" date="2024-10" db="EMBL/GenBank/DDBJ databases">
        <title>Burkholderia semiarida in Mexico.</title>
        <authorList>
            <person name="Estrada P."/>
        </authorList>
    </citation>
    <scope>NUCLEOTIDE SEQUENCE [LARGE SCALE GENOMIC DNA]</scope>
    <source>
        <strain evidence="3 4">CLM7-1</strain>
    </source>
</reference>
<feature type="region of interest" description="Disordered" evidence="1">
    <location>
        <begin position="151"/>
        <end position="174"/>
    </location>
</feature>
<feature type="region of interest" description="Disordered" evidence="1">
    <location>
        <begin position="294"/>
        <end position="322"/>
    </location>
</feature>
<name>A0ABW7L944_9BURK</name>
<dbReference type="Pfam" id="PF02120">
    <property type="entry name" value="Flg_hook"/>
    <property type="match status" value="1"/>
</dbReference>
<evidence type="ECO:0000256" key="1">
    <source>
        <dbReference type="SAM" id="MobiDB-lite"/>
    </source>
</evidence>
<dbReference type="CDD" id="cd17470">
    <property type="entry name" value="T3SS_Flik_C"/>
    <property type="match status" value="1"/>
</dbReference>
<gene>
    <name evidence="3" type="ORF">ACGTRS_24630</name>
</gene>
<proteinExistence type="predicted"/>
<keyword evidence="4" id="KW-1185">Reference proteome</keyword>
<dbReference type="InterPro" id="IPR021136">
    <property type="entry name" value="Flagellar_hook_control-like_C"/>
</dbReference>
<protein>
    <submittedName>
        <fullName evidence="3">Flagellar hook-length control protein FliK</fullName>
    </submittedName>
</protein>
<sequence length="338" mass="35512">MKTLLFTDPATLLPAGGVFRMPGVTNATELEAAWVAALESMGIDTCGAEPPAIDNPCGDAAAFAAALPEPIDGDAIECVVGEDAPAVEPVRVPTSAILGFVAPERVRTPAVSGFVAPERVRTPAMSGFVAHIGSMRHDVRLREGAEIAPRAVPAAETAPESRAVHRPDAGDTPLPTARSASVRAGMHDGPTAFSVSSAVVQPASAVDEADGRRLLEALGDRISFQVRQGVRHAVVRLDSLVGGAVTIEMRHEAGVVEVRLSANQADVVRQLQAISEGLRHELGARQFHVVTVQVSQRGEHESDGRQPGRDRHPGRQDAEPGHALWLADGDGAFELALR</sequence>
<keyword evidence="3" id="KW-0282">Flagellum</keyword>
<comment type="caution">
    <text evidence="3">The sequence shown here is derived from an EMBL/GenBank/DDBJ whole genome shotgun (WGS) entry which is preliminary data.</text>
</comment>
<dbReference type="Gene3D" id="3.30.750.140">
    <property type="match status" value="1"/>
</dbReference>
<dbReference type="InterPro" id="IPR038610">
    <property type="entry name" value="FliK-like_C_sf"/>
</dbReference>
<feature type="compositionally biased region" description="Basic and acidic residues" evidence="1">
    <location>
        <begin position="297"/>
        <end position="320"/>
    </location>
</feature>
<evidence type="ECO:0000313" key="4">
    <source>
        <dbReference type="Proteomes" id="UP001609186"/>
    </source>
</evidence>
<accession>A0ABW7L944</accession>
<keyword evidence="3" id="KW-0969">Cilium</keyword>